<name>A0A6C0AQX6_9ZZZZ</name>
<protein>
    <submittedName>
        <fullName evidence="1">Uncharacterized protein</fullName>
    </submittedName>
</protein>
<dbReference type="AlphaFoldDB" id="A0A6C0AQX6"/>
<evidence type="ECO:0000313" key="1">
    <source>
        <dbReference type="EMBL" id="QHS82006.1"/>
    </source>
</evidence>
<proteinExistence type="predicted"/>
<organism evidence="1">
    <name type="scientific">viral metagenome</name>
    <dbReference type="NCBI Taxonomy" id="1070528"/>
    <lineage>
        <taxon>unclassified sequences</taxon>
        <taxon>metagenomes</taxon>
        <taxon>organismal metagenomes</taxon>
    </lineage>
</organism>
<dbReference type="EMBL" id="MN740762">
    <property type="protein sequence ID" value="QHS82006.1"/>
    <property type="molecule type" value="Genomic_DNA"/>
</dbReference>
<reference evidence="1" key="1">
    <citation type="journal article" date="2020" name="Nature">
        <title>Giant virus diversity and host interactions through global metagenomics.</title>
        <authorList>
            <person name="Schulz F."/>
            <person name="Roux S."/>
            <person name="Paez-Espino D."/>
            <person name="Jungbluth S."/>
            <person name="Walsh D.A."/>
            <person name="Denef V.J."/>
            <person name="McMahon K.D."/>
            <person name="Konstantinidis K.T."/>
            <person name="Eloe-Fadrosh E.A."/>
            <person name="Kyrpides N.C."/>
            <person name="Woyke T."/>
        </authorList>
    </citation>
    <scope>NUCLEOTIDE SEQUENCE</scope>
    <source>
        <strain evidence="1">GVMAG-S-1101165-79</strain>
    </source>
</reference>
<sequence>MRSSKVCQIFLNIMKPSCMDCKFFNKIISENGNTSIQSTCKKFLVSPMTNIYFDKSGLGSVDYREKQPYAFMARFDITMCGLNGKYFIEKEKENKEKNNL</sequence>
<accession>A0A6C0AQX6</accession>